<dbReference type="EMBL" id="QPFP01000032">
    <property type="protein sequence ID" value="TEB28526.1"/>
    <property type="molecule type" value="Genomic_DNA"/>
</dbReference>
<evidence type="ECO:0000313" key="2">
    <source>
        <dbReference type="Proteomes" id="UP000298030"/>
    </source>
</evidence>
<gene>
    <name evidence="1" type="ORF">FA13DRAFT_1711814</name>
</gene>
<name>A0A4Y7T2Z2_COPMI</name>
<protein>
    <submittedName>
        <fullName evidence="1">Uncharacterized protein</fullName>
    </submittedName>
</protein>
<keyword evidence="2" id="KW-1185">Reference proteome</keyword>
<dbReference type="AlphaFoldDB" id="A0A4Y7T2Z2"/>
<comment type="caution">
    <text evidence="1">The sequence shown here is derived from an EMBL/GenBank/DDBJ whole genome shotgun (WGS) entry which is preliminary data.</text>
</comment>
<dbReference type="Proteomes" id="UP000298030">
    <property type="component" value="Unassembled WGS sequence"/>
</dbReference>
<sequence>MWPQSHPRGKGRGKVVVGLVTGQKAPLRDLTTAIFLPQLIFRIANVQEGSNPQASSPRFELGIYYFTQDSSDLVVSAPLFKPGKLSERFEAGTGRSLVGGSSSRVACTWFASDPGRFEQFGPLLIGLVQQELFQALQKAAIPSNQEERRFLLGVARYSKLLFHSIQAGESRSVVTSLSVPHRSSKAVQSRSDPSLLQLGSGSLAFRLQLHVQSGKCGGSAGSSGVDLEENLCICQKFRISKWRAMSEY</sequence>
<organism evidence="1 2">
    <name type="scientific">Coprinellus micaceus</name>
    <name type="common">Glistening ink-cap mushroom</name>
    <name type="synonym">Coprinus micaceus</name>
    <dbReference type="NCBI Taxonomy" id="71717"/>
    <lineage>
        <taxon>Eukaryota</taxon>
        <taxon>Fungi</taxon>
        <taxon>Dikarya</taxon>
        <taxon>Basidiomycota</taxon>
        <taxon>Agaricomycotina</taxon>
        <taxon>Agaricomycetes</taxon>
        <taxon>Agaricomycetidae</taxon>
        <taxon>Agaricales</taxon>
        <taxon>Agaricineae</taxon>
        <taxon>Psathyrellaceae</taxon>
        <taxon>Coprinellus</taxon>
    </lineage>
</organism>
<evidence type="ECO:0000313" key="1">
    <source>
        <dbReference type="EMBL" id="TEB28526.1"/>
    </source>
</evidence>
<proteinExistence type="predicted"/>
<accession>A0A4Y7T2Z2</accession>
<reference evidence="1 2" key="1">
    <citation type="journal article" date="2019" name="Nat. Ecol. Evol.">
        <title>Megaphylogeny resolves global patterns of mushroom evolution.</title>
        <authorList>
            <person name="Varga T."/>
            <person name="Krizsan K."/>
            <person name="Foldi C."/>
            <person name="Dima B."/>
            <person name="Sanchez-Garcia M."/>
            <person name="Sanchez-Ramirez S."/>
            <person name="Szollosi G.J."/>
            <person name="Szarkandi J.G."/>
            <person name="Papp V."/>
            <person name="Albert L."/>
            <person name="Andreopoulos W."/>
            <person name="Angelini C."/>
            <person name="Antonin V."/>
            <person name="Barry K.W."/>
            <person name="Bougher N.L."/>
            <person name="Buchanan P."/>
            <person name="Buyck B."/>
            <person name="Bense V."/>
            <person name="Catcheside P."/>
            <person name="Chovatia M."/>
            <person name="Cooper J."/>
            <person name="Damon W."/>
            <person name="Desjardin D."/>
            <person name="Finy P."/>
            <person name="Geml J."/>
            <person name="Haridas S."/>
            <person name="Hughes K."/>
            <person name="Justo A."/>
            <person name="Karasinski D."/>
            <person name="Kautmanova I."/>
            <person name="Kiss B."/>
            <person name="Kocsube S."/>
            <person name="Kotiranta H."/>
            <person name="LaButti K.M."/>
            <person name="Lechner B.E."/>
            <person name="Liimatainen K."/>
            <person name="Lipzen A."/>
            <person name="Lukacs Z."/>
            <person name="Mihaltcheva S."/>
            <person name="Morgado L.N."/>
            <person name="Niskanen T."/>
            <person name="Noordeloos M.E."/>
            <person name="Ohm R.A."/>
            <person name="Ortiz-Santana B."/>
            <person name="Ovrebo C."/>
            <person name="Racz N."/>
            <person name="Riley R."/>
            <person name="Savchenko A."/>
            <person name="Shiryaev A."/>
            <person name="Soop K."/>
            <person name="Spirin V."/>
            <person name="Szebenyi C."/>
            <person name="Tomsovsky M."/>
            <person name="Tulloss R.E."/>
            <person name="Uehling J."/>
            <person name="Grigoriev I.V."/>
            <person name="Vagvolgyi C."/>
            <person name="Papp T."/>
            <person name="Martin F.M."/>
            <person name="Miettinen O."/>
            <person name="Hibbett D.S."/>
            <person name="Nagy L.G."/>
        </authorList>
    </citation>
    <scope>NUCLEOTIDE SEQUENCE [LARGE SCALE GENOMIC DNA]</scope>
    <source>
        <strain evidence="1 2">FP101781</strain>
    </source>
</reference>